<dbReference type="InterPro" id="IPR042253">
    <property type="entry name" value="Pglycerate_mutase_ApgM_sf"/>
</dbReference>
<gene>
    <name evidence="8" type="ORF">SAMN05444373_10932</name>
</gene>
<dbReference type="NCBIfam" id="TIGR02535">
    <property type="entry name" value="hyp_Hser_kinase"/>
    <property type="match status" value="1"/>
</dbReference>
<dbReference type="CDD" id="cd16011">
    <property type="entry name" value="iPGM_like"/>
    <property type="match status" value="1"/>
</dbReference>
<dbReference type="PANTHER" id="PTHR31209">
    <property type="entry name" value="COFACTOR-INDEPENDENT PHOSPHOGLYCERATE MUTASE"/>
    <property type="match status" value="1"/>
</dbReference>
<evidence type="ECO:0000256" key="5">
    <source>
        <dbReference type="ARBA" id="ARBA00023152"/>
    </source>
</evidence>
<dbReference type="Pfam" id="PF01676">
    <property type="entry name" value="Metalloenzyme"/>
    <property type="match status" value="1"/>
</dbReference>
<dbReference type="PIRSF" id="PIRSF006392">
    <property type="entry name" value="IPGAM_arch"/>
    <property type="match status" value="1"/>
</dbReference>
<dbReference type="PANTHER" id="PTHR31209:SF4">
    <property type="entry name" value="2,3-BISPHOSPHOGLYCERATE-INDEPENDENT PHOSPHOGLYCERATE MUTASE"/>
    <property type="match status" value="1"/>
</dbReference>
<dbReference type="Gene3D" id="3.30.70.2130">
    <property type="entry name" value="Metalloenzyme domain"/>
    <property type="match status" value="1"/>
</dbReference>
<evidence type="ECO:0000256" key="6">
    <source>
        <dbReference type="ARBA" id="ARBA00023235"/>
    </source>
</evidence>
<dbReference type="Pfam" id="PF10143">
    <property type="entry name" value="PhosphMutase"/>
    <property type="match status" value="1"/>
</dbReference>
<dbReference type="Proteomes" id="UP000324781">
    <property type="component" value="Unassembled WGS sequence"/>
</dbReference>
<dbReference type="SUPFAM" id="SSF53649">
    <property type="entry name" value="Alkaline phosphatase-like"/>
    <property type="match status" value="1"/>
</dbReference>
<evidence type="ECO:0000259" key="7">
    <source>
        <dbReference type="Pfam" id="PF01676"/>
    </source>
</evidence>
<dbReference type="InterPro" id="IPR023665">
    <property type="entry name" value="ApgAM_prokaryotes"/>
</dbReference>
<protein>
    <submittedName>
        <fullName evidence="8">Phosphoglycerate mutase</fullName>
    </submittedName>
</protein>
<dbReference type="NCBIfam" id="NF003242">
    <property type="entry name" value="PRK04200.1"/>
    <property type="match status" value="1"/>
</dbReference>
<name>A0A1M6KRB0_9FIRM</name>
<dbReference type="InterPro" id="IPR017850">
    <property type="entry name" value="Alkaline_phosphatase_core_sf"/>
</dbReference>
<feature type="domain" description="Metalloenzyme" evidence="7">
    <location>
        <begin position="5"/>
        <end position="371"/>
    </location>
</feature>
<dbReference type="InterPro" id="IPR004456">
    <property type="entry name" value="Pglycerate_mutase_ApgM"/>
</dbReference>
<comment type="similarity">
    <text evidence="4">Belongs to the BPG-independent phosphoglycerate mutase family. A-PGAM subfamily.</text>
</comment>
<keyword evidence="6" id="KW-0413">Isomerase</keyword>
<dbReference type="Gene3D" id="3.40.720.10">
    <property type="entry name" value="Alkaline Phosphatase, subunit A"/>
    <property type="match status" value="1"/>
</dbReference>
<comment type="function">
    <text evidence="2">Catalyzes the interconversion of 2-phosphoglycerate and 3-phosphoglycerate.</text>
</comment>
<evidence type="ECO:0000256" key="1">
    <source>
        <dbReference type="ARBA" id="ARBA00000370"/>
    </source>
</evidence>
<dbReference type="GO" id="GO:0046872">
    <property type="term" value="F:metal ion binding"/>
    <property type="evidence" value="ECO:0007669"/>
    <property type="project" value="InterPro"/>
</dbReference>
<evidence type="ECO:0000256" key="4">
    <source>
        <dbReference type="ARBA" id="ARBA00005524"/>
    </source>
</evidence>
<reference evidence="8 9" key="1">
    <citation type="submission" date="2016-11" db="EMBL/GenBank/DDBJ databases">
        <authorList>
            <person name="Varghese N."/>
            <person name="Submissions S."/>
        </authorList>
    </citation>
    <scope>NUCLEOTIDE SEQUENCE [LARGE SCALE GENOMIC DNA]</scope>
    <source>
        <strain evidence="8 9">DSM 19027</strain>
    </source>
</reference>
<dbReference type="EMBL" id="FQZP01000093">
    <property type="protein sequence ID" value="SHJ61451.1"/>
    <property type="molecule type" value="Genomic_DNA"/>
</dbReference>
<accession>A0A1M6KRB0</accession>
<keyword evidence="5" id="KW-0324">Glycolysis</keyword>
<evidence type="ECO:0000256" key="3">
    <source>
        <dbReference type="ARBA" id="ARBA00004921"/>
    </source>
</evidence>
<comment type="pathway">
    <text evidence="3">Carbohydrate degradation.</text>
</comment>
<organism evidence="8 9">
    <name type="scientific">Thermoclostridium caenicola</name>
    <dbReference type="NCBI Taxonomy" id="659425"/>
    <lineage>
        <taxon>Bacteria</taxon>
        <taxon>Bacillati</taxon>
        <taxon>Bacillota</taxon>
        <taxon>Clostridia</taxon>
        <taxon>Eubacteriales</taxon>
        <taxon>Oscillospiraceae</taxon>
        <taxon>Thermoclostridium</taxon>
    </lineage>
</organism>
<dbReference type="AlphaFoldDB" id="A0A1M6KRB0"/>
<dbReference type="GO" id="GO:0004619">
    <property type="term" value="F:phosphoglycerate mutase activity"/>
    <property type="evidence" value="ECO:0007669"/>
    <property type="project" value="UniProtKB-EC"/>
</dbReference>
<keyword evidence="9" id="KW-1185">Reference proteome</keyword>
<evidence type="ECO:0000256" key="2">
    <source>
        <dbReference type="ARBA" id="ARBA00002315"/>
    </source>
</evidence>
<dbReference type="NCBIfam" id="TIGR00306">
    <property type="entry name" value="apgM"/>
    <property type="match status" value="1"/>
</dbReference>
<dbReference type="GO" id="GO:0006096">
    <property type="term" value="P:glycolytic process"/>
    <property type="evidence" value="ECO:0007669"/>
    <property type="project" value="UniProtKB-KW"/>
</dbReference>
<proteinExistence type="inferred from homology"/>
<evidence type="ECO:0000313" key="9">
    <source>
        <dbReference type="Proteomes" id="UP000324781"/>
    </source>
</evidence>
<sequence>MIEVKYIVLLGDGMADWPLDELGGKTPLQVAHKPNMDTLAKRSLMGMVKTVPDGMPAGSDVANLSVFGFNPREVYTGRSPLEAVSMGIRLSDDDIALRCNLVTLSDTAAYQDATMLDYSAGEITTEEASELIQAIAQALNREGLSFYPGVSYRHCLVWNKGPLDLELTPPHDISGKPIREYLPKGKGSEVLLDLMVKSRDILKNHPVNIRRMKKGLNPATSIWLWGQGKRPAIPLFIEKYGLCGAVISAVDLIRGIGKASGMHTVEVPGATGNIHTNFKGKAMAALDELKSGRDLVYIHVEAPDECGHQGLVQEKIRSIELIDREVLGTLLDGLEGSGDYSILILPDHPTPIAIRTHCSDPVPFMIYRSGNPVVDENAVYTEAYASGKDLLIEKGYTLMDMFLGNR</sequence>
<comment type="catalytic activity">
    <reaction evidence="1">
        <text>(2R)-2-phosphoglycerate = (2R)-3-phosphoglycerate</text>
        <dbReference type="Rhea" id="RHEA:15901"/>
        <dbReference type="ChEBI" id="CHEBI:58272"/>
        <dbReference type="ChEBI" id="CHEBI:58289"/>
        <dbReference type="EC" id="5.4.2.12"/>
    </reaction>
</comment>
<dbReference type="InterPro" id="IPR006124">
    <property type="entry name" value="Metalloenzyme"/>
</dbReference>
<evidence type="ECO:0000313" key="8">
    <source>
        <dbReference type="EMBL" id="SHJ61451.1"/>
    </source>
</evidence>